<accession>F4PAS7</accession>
<dbReference type="HOGENOM" id="CLU_2037598_0_0_1"/>
<dbReference type="Proteomes" id="UP000007241">
    <property type="component" value="Unassembled WGS sequence"/>
</dbReference>
<dbReference type="InParanoid" id="F4PAS7"/>
<proteinExistence type="predicted"/>
<dbReference type="EMBL" id="GL882891">
    <property type="protein sequence ID" value="EGF77594.1"/>
    <property type="molecule type" value="Genomic_DNA"/>
</dbReference>
<sequence length="121" mass="13754">MTAIKSVSPRVSSEDLTDTMTADSLTRLRSCFEPKVPIQNKKAKIENGLSPKNWYHSVLYTYYSCLRKSFNCLIYNLYLEMIHKFNQLMGIIIVPESTTMGSLAVKPQAFILNDRGKKASL</sequence>
<keyword evidence="2" id="KW-1185">Reference proteome</keyword>
<reference evidence="1 2" key="1">
    <citation type="submission" date="2009-12" db="EMBL/GenBank/DDBJ databases">
        <title>The draft genome of Batrachochytrium dendrobatidis.</title>
        <authorList>
            <consortium name="US DOE Joint Genome Institute (JGI-PGF)"/>
            <person name="Kuo A."/>
            <person name="Salamov A."/>
            <person name="Schmutz J."/>
            <person name="Lucas S."/>
            <person name="Pitluck S."/>
            <person name="Rosenblum E."/>
            <person name="Stajich J."/>
            <person name="Eisen M."/>
            <person name="Grigoriev I.V."/>
        </authorList>
    </citation>
    <scope>NUCLEOTIDE SEQUENCE [LARGE SCALE GENOMIC DNA]</scope>
    <source>
        <strain evidence="2">JAM81 / FGSC 10211</strain>
    </source>
</reference>
<organism evidence="1 2">
    <name type="scientific">Batrachochytrium dendrobatidis (strain JAM81 / FGSC 10211)</name>
    <name type="common">Frog chytrid fungus</name>
    <dbReference type="NCBI Taxonomy" id="684364"/>
    <lineage>
        <taxon>Eukaryota</taxon>
        <taxon>Fungi</taxon>
        <taxon>Fungi incertae sedis</taxon>
        <taxon>Chytridiomycota</taxon>
        <taxon>Chytridiomycota incertae sedis</taxon>
        <taxon>Chytridiomycetes</taxon>
        <taxon>Rhizophydiales</taxon>
        <taxon>Rhizophydiales incertae sedis</taxon>
        <taxon>Batrachochytrium</taxon>
    </lineage>
</organism>
<gene>
    <name evidence="1" type="ORF">BATDEDRAFT_91584</name>
</gene>
<name>F4PAS7_BATDJ</name>
<evidence type="ECO:0000313" key="1">
    <source>
        <dbReference type="EMBL" id="EGF77594.1"/>
    </source>
</evidence>
<dbReference type="RefSeq" id="XP_006681768.1">
    <property type="nucleotide sequence ID" value="XM_006681705.1"/>
</dbReference>
<protein>
    <submittedName>
        <fullName evidence="1">Uncharacterized protein</fullName>
    </submittedName>
</protein>
<evidence type="ECO:0000313" key="2">
    <source>
        <dbReference type="Proteomes" id="UP000007241"/>
    </source>
</evidence>
<dbReference type="AlphaFoldDB" id="F4PAS7"/>
<dbReference type="GeneID" id="18244314"/>